<evidence type="ECO:0008006" key="10">
    <source>
        <dbReference type="Google" id="ProtNLM"/>
    </source>
</evidence>
<dbReference type="PANTHER" id="PTHR15905:SF1">
    <property type="entry name" value="GOLGI-ASSOCIATED KINASE 1B"/>
    <property type="match status" value="1"/>
</dbReference>
<keyword evidence="4" id="KW-0333">Golgi apparatus</keyword>
<feature type="compositionally biased region" description="Basic residues" evidence="6">
    <location>
        <begin position="116"/>
        <end position="126"/>
    </location>
</feature>
<keyword evidence="7" id="KW-0812">Transmembrane</keyword>
<feature type="region of interest" description="Disordered" evidence="6">
    <location>
        <begin position="228"/>
        <end position="249"/>
    </location>
</feature>
<feature type="transmembrane region" description="Helical" evidence="7">
    <location>
        <begin position="31"/>
        <end position="50"/>
    </location>
</feature>
<evidence type="ECO:0000313" key="9">
    <source>
        <dbReference type="Proteomes" id="UP000246464"/>
    </source>
</evidence>
<dbReference type="Proteomes" id="UP000246464">
    <property type="component" value="Chromosome 13"/>
</dbReference>
<name>A0A2U9C7M5_SCOMX</name>
<protein>
    <recommendedName>
        <fullName evidence="10">Protein FAM198B</fullName>
    </recommendedName>
</protein>
<dbReference type="STRING" id="52904.ENSSMAP00000015488"/>
<evidence type="ECO:0000256" key="2">
    <source>
        <dbReference type="ARBA" id="ARBA00004555"/>
    </source>
</evidence>
<evidence type="ECO:0000256" key="5">
    <source>
        <dbReference type="ARBA" id="ARBA00023136"/>
    </source>
</evidence>
<keyword evidence="9" id="KW-1185">Reference proteome</keyword>
<organism evidence="8 9">
    <name type="scientific">Scophthalmus maximus</name>
    <name type="common">Turbot</name>
    <name type="synonym">Psetta maxima</name>
    <dbReference type="NCBI Taxonomy" id="52904"/>
    <lineage>
        <taxon>Eukaryota</taxon>
        <taxon>Metazoa</taxon>
        <taxon>Chordata</taxon>
        <taxon>Craniata</taxon>
        <taxon>Vertebrata</taxon>
        <taxon>Euteleostomi</taxon>
        <taxon>Actinopterygii</taxon>
        <taxon>Neopterygii</taxon>
        <taxon>Teleostei</taxon>
        <taxon>Neoteleostei</taxon>
        <taxon>Acanthomorphata</taxon>
        <taxon>Carangaria</taxon>
        <taxon>Pleuronectiformes</taxon>
        <taxon>Pleuronectoidei</taxon>
        <taxon>Scophthalmidae</taxon>
        <taxon>Scophthalmus</taxon>
    </lineage>
</organism>
<dbReference type="PANTHER" id="PTHR15905">
    <property type="entry name" value="GOLGI-ASSOCIATED KINASE 1B-RELATED"/>
    <property type="match status" value="1"/>
</dbReference>
<gene>
    <name evidence="8" type="ORF">SMAX5B_019126</name>
</gene>
<comment type="subcellular location">
    <subcellularLocation>
        <location evidence="1">Endomembrane system</location>
    </subcellularLocation>
    <subcellularLocation>
        <location evidence="2">Golgi apparatus</location>
    </subcellularLocation>
</comment>
<evidence type="ECO:0000256" key="6">
    <source>
        <dbReference type="SAM" id="MobiDB-lite"/>
    </source>
</evidence>
<feature type="region of interest" description="Disordered" evidence="6">
    <location>
        <begin position="304"/>
        <end position="323"/>
    </location>
</feature>
<dbReference type="InterPro" id="IPR029207">
    <property type="entry name" value="FAM198"/>
</dbReference>
<evidence type="ECO:0000256" key="4">
    <source>
        <dbReference type="ARBA" id="ARBA00023034"/>
    </source>
</evidence>
<evidence type="ECO:0000256" key="1">
    <source>
        <dbReference type="ARBA" id="ARBA00004308"/>
    </source>
</evidence>
<accession>A0A2U9C7M5</accession>
<feature type="region of interest" description="Disordered" evidence="6">
    <location>
        <begin position="116"/>
        <end position="164"/>
    </location>
</feature>
<comment type="similarity">
    <text evidence="3">Belongs to the GASK family.</text>
</comment>
<dbReference type="EMBL" id="CP026255">
    <property type="protein sequence ID" value="AWP11726.1"/>
    <property type="molecule type" value="Genomic_DNA"/>
</dbReference>
<dbReference type="GO" id="GO:0005794">
    <property type="term" value="C:Golgi apparatus"/>
    <property type="evidence" value="ECO:0007669"/>
    <property type="project" value="UniProtKB-SubCell"/>
</dbReference>
<evidence type="ECO:0000256" key="3">
    <source>
        <dbReference type="ARBA" id="ARBA00007691"/>
    </source>
</evidence>
<dbReference type="AlphaFoldDB" id="A0A2U9C7M5"/>
<evidence type="ECO:0000313" key="8">
    <source>
        <dbReference type="EMBL" id="AWP11726.1"/>
    </source>
</evidence>
<keyword evidence="5 7" id="KW-0472">Membrane</keyword>
<reference evidence="8 9" key="1">
    <citation type="submission" date="2017-12" db="EMBL/GenBank/DDBJ databases">
        <title>Integrating genomic resources of turbot (Scophthalmus maximus) in depth evaluation of genetic and physical mapping variation across individuals.</title>
        <authorList>
            <person name="Martinez P."/>
        </authorList>
    </citation>
    <scope>NUCLEOTIDE SEQUENCE [LARGE SCALE GENOMIC DNA]</scope>
</reference>
<evidence type="ECO:0000256" key="7">
    <source>
        <dbReference type="SAM" id="Phobius"/>
    </source>
</evidence>
<sequence length="588" mass="65832">MGKSRSRWPRVFPLSRLTSGFWRRPLSKRSLIVATACVVYLLFVLSYVGYSQQHRDRRTDGDKYRRARGLADGASLDSADPQTGTSLAVPTRSNVVYITLKFKRLKPANIRGTIRPKLRRKLRKSKSAGSAFTQDKLGTLERDAGQTERSLAPEAPWRETRDVDYKSLDAAQKSRRDEGAESNISSIRIYSQRAPQWFSARDVSAMRFLADAKVLRIREVPRGDSAPLLLFEGDTGPSPSPPADRRGHAERSDVCAGRCGVISSPVDTAEVFAFHLDRVLGLNRTSPAVSRTFRFLHGGSPVIRVAGDTGPSPSPPADRRGHAERSDVCAGRCGVISSPVDTAEVFAFHLDRVLGLNRTSPAVSRTFRFLHDGRPCPVVSWDASLYPGGLAAGRAAVRLTWGGYQRSLRQRCWHRNIRPKPDSGCSTIHHYEWSKLALFDFLLQIHNRLDRSCCGFRPRREDVCADLGHRADCGDPDRIQLANIIHRGHDPRHLVFANNKGFFDRNEDNLDFRLLEGITELPEQAVSVLRSRRLRERLLQSLFLDQTYWESQGGRPGIDKLIDVVERRARALLTYINAHGIAVAAMNA</sequence>
<keyword evidence="7" id="KW-1133">Transmembrane helix</keyword>
<proteinExistence type="inferred from homology"/>
<dbReference type="Pfam" id="PF15051">
    <property type="entry name" value="FAM198"/>
    <property type="match status" value="2"/>
</dbReference>